<organism evidence="2 3">
    <name type="scientific">Streptomyces endophyticus</name>
    <dbReference type="NCBI Taxonomy" id="714166"/>
    <lineage>
        <taxon>Bacteria</taxon>
        <taxon>Bacillati</taxon>
        <taxon>Actinomycetota</taxon>
        <taxon>Actinomycetes</taxon>
        <taxon>Kitasatosporales</taxon>
        <taxon>Streptomycetaceae</taxon>
        <taxon>Streptomyces</taxon>
    </lineage>
</organism>
<accession>A0ABU6F9J3</accession>
<name>A0ABU6F9J3_9ACTN</name>
<dbReference type="RefSeq" id="WP_326019479.1">
    <property type="nucleotide sequence ID" value="NZ_JAOZYC010000136.1"/>
</dbReference>
<dbReference type="InterPro" id="IPR036366">
    <property type="entry name" value="PGBDSf"/>
</dbReference>
<reference evidence="2 3" key="1">
    <citation type="submission" date="2022-10" db="EMBL/GenBank/DDBJ databases">
        <authorList>
            <person name="Xie J."/>
            <person name="Shen N."/>
        </authorList>
    </citation>
    <scope>NUCLEOTIDE SEQUENCE [LARGE SCALE GENOMIC DNA]</scope>
    <source>
        <strain evidence="2 3">YIM65594</strain>
    </source>
</reference>
<feature type="compositionally biased region" description="Basic and acidic residues" evidence="1">
    <location>
        <begin position="1464"/>
        <end position="1477"/>
    </location>
</feature>
<evidence type="ECO:0000313" key="3">
    <source>
        <dbReference type="Proteomes" id="UP001354931"/>
    </source>
</evidence>
<dbReference type="Proteomes" id="UP001354931">
    <property type="component" value="Unassembled WGS sequence"/>
</dbReference>
<dbReference type="InterPro" id="IPR027417">
    <property type="entry name" value="P-loop_NTPase"/>
</dbReference>
<evidence type="ECO:0000313" key="2">
    <source>
        <dbReference type="EMBL" id="MEB8340608.1"/>
    </source>
</evidence>
<comment type="caution">
    <text evidence="2">The sequence shown here is derived from an EMBL/GenBank/DDBJ whole genome shotgun (WGS) entry which is preliminary data.</text>
</comment>
<keyword evidence="3" id="KW-1185">Reference proteome</keyword>
<gene>
    <name evidence="2" type="ORF">OKJ99_24230</name>
</gene>
<feature type="region of interest" description="Disordered" evidence="1">
    <location>
        <begin position="1446"/>
        <end position="1477"/>
    </location>
</feature>
<sequence length="1704" mass="190276">MSDPDERLTAAFTELVGRLGQGEALDDIRRALLPPEWTDTLRAAAVARLFDEETYAVIRGFVGGTPPTLTALLERGAVEEIPGQRMCYQVPDADRPAYLTPWLEENTSAAYPSQLIALERLLSEHWAARSRPTEQLRHLMLPDPEGAAALFKGLFLASDTQRDFTRCQDLVDVLADPDRAGIAPRPLRKLAGDRAGYLRARTYWAADYARCAQFLEPDGLWERARRLLSAQGPRVWQMHGSGGTGKTMQLRWLVSRKAVTAEADINCARIDFDVVDPLNAAHWPWLLLLEAAEQLEQRLPQRVFTGLDKYAAYRSLLRRPTSRSAAEAARGIRTQDENRIGREVVEAFTSRFNKSFGTQRPVLLVVDTLEEVVLRSASHTDGLLRLLGETVRACPALRLILSGRPDLSIRHGRALASLGDYENVQVAEFTLDEADRYLRDVRDVRHPVLREVMVRRSAGMPFHLALFADATDQNPDVTAEELDSLRDPLIRYLVKRVLRRIEDPVVLWLVRYGVIPRRLRREHVHDILRPHLEKRMTAGPAQAGDDPLTDAHQLHGEGAVFPPVPPPDRERLDDAWDKLLQYAGGSSWISEVPGDEECVVFHSVVLGPMRDLISDKNVFTELHRDFARRFEQRAAAAGEADPENWAWYLRESLYHRFQMRDPRAPRRWRDAMERAWAGGNTDQLRGLAEEILGDEYVDRDAPRRVRGGTVITFSLMAEAHLNIAYAQFREAMAEGTPSEAHDHVWADIELHLTRADELFAQGGIGAEDRPHSVREDVVRAAMLGLGGNAGDAVHLLDQYVLSRGELPALERLWALTIRAAQLRLLRSRDTAAAYHQVLAFAREIGQRSVAATAAAAEAAQRRLMGDVGRAIELYAQAAELLAEAGQPTFPAVAQRAGLLLRCRRAELALGVLEAARVTTAAEQADKARLQAKAQLLLGREEPALTAIHRADVAAGQLQGAERYRHLAQNAQLRGVALGELQELSDANDWFTNAAGLWSELGYLTGEPECHYLFARFLLRDCMDFTSAHRLLEPKESPGQEPEFALRLHLLAREWAKRTRGVTSVEGLPMPYGELPALVRPLQVLCRIAALTEDQTPREHLGQLAKALGEVRPAQARLATLRDLVDNPALEHRVPWPLLRPFYEMTDDGDNPDQALARLLIAQVGDDDPARLKRAVESLVDGAGENRLIVWRCARIAARLGHRKLAVRLLRRVPWEQPRPAPSDAPRVPHARLSLAALVLLAGIEPDRTAAVQAFNRAVALASHTGIVQHSLPMTLTECARRVQVDGVPERVKDLLLSLSWPVMRDTDRQDDLRLFQDWPGERTLALRRRPDIDPVDDEASPHPAKLAAWHADEWLLRAALSKSALRRLRFARLESEDPTAHALPWEMTLQHALDATGDDEQPVMYRTLPSAARRIDVRWLQLRMNRQLGVKLDVDGLVGPETRKALSRVQPGDPTPGWPLVSPETRRALQRDETREPGPRQVLVFSTKQEERVVPLSYWQRRLHPQQRRFPVKLVVVDSVPDLTKRLTSPPDGTDVLHIAAPLRQRDGMPYLEFSPPGHALRLESKSRGSDLFPSQLSRWLAGFAPGSTPLVVLEPPCPGSEVDLHVQLALRNLFAAQLFRLGDCPAIVCTGLFPDSGLEHMVTFYRALSDEASVAHAVRGMRTAIGVGGEDRGTTFETNEDALRATALYAASSALLRCPMGQS</sequence>
<dbReference type="EMBL" id="JAOZYC010000136">
    <property type="protein sequence ID" value="MEB8340608.1"/>
    <property type="molecule type" value="Genomic_DNA"/>
</dbReference>
<proteinExistence type="predicted"/>
<protein>
    <submittedName>
        <fullName evidence="2">Uncharacterized protein</fullName>
    </submittedName>
</protein>
<evidence type="ECO:0000256" key="1">
    <source>
        <dbReference type="SAM" id="MobiDB-lite"/>
    </source>
</evidence>
<dbReference type="Gene3D" id="1.10.101.10">
    <property type="entry name" value="PGBD-like superfamily/PGBD"/>
    <property type="match status" value="1"/>
</dbReference>
<dbReference type="SUPFAM" id="SSF52540">
    <property type="entry name" value="P-loop containing nucleoside triphosphate hydrolases"/>
    <property type="match status" value="1"/>
</dbReference>